<dbReference type="InterPro" id="IPR029063">
    <property type="entry name" value="SAM-dependent_MTases_sf"/>
</dbReference>
<dbReference type="EMBL" id="FNOM01000009">
    <property type="protein sequence ID" value="SDX53785.1"/>
    <property type="molecule type" value="Genomic_DNA"/>
</dbReference>
<accession>A0A1H3CI43</accession>
<dbReference type="OrthoDB" id="7184189at2"/>
<evidence type="ECO:0000313" key="1">
    <source>
        <dbReference type="EMBL" id="SDX53785.1"/>
    </source>
</evidence>
<dbReference type="Gene3D" id="3.40.50.150">
    <property type="entry name" value="Vaccinia Virus protein VP39"/>
    <property type="match status" value="1"/>
</dbReference>
<keyword evidence="1" id="KW-0808">Transferase</keyword>
<dbReference type="GO" id="GO:0032259">
    <property type="term" value="P:methylation"/>
    <property type="evidence" value="ECO:0007669"/>
    <property type="project" value="UniProtKB-KW"/>
</dbReference>
<sequence length="206" mass="23263">MTRYTTEQEAFWAGSFGTEYIQRNQGDHLLAANLAFFAKALAVAQGLGSCVEFGANIGMNLRALRLLHPDMALHGIEINADAAAELAQVVGADNVQQGSILELEPPHCDLALIKGVLIHQNPDMLPQVYDKLVEATRRWLLVAEYYNPSPVAIPYRAHTDRLFKRDFAGEIMERHPSMTLVDYGFAYRRDPKFPQDDITWFLMEKR</sequence>
<gene>
    <name evidence="1" type="ORF">SAMN04488238_109172</name>
</gene>
<dbReference type="InterPro" id="IPR020027">
    <property type="entry name" value="Pseudamin_synth-assoc_MeTrfase"/>
</dbReference>
<dbReference type="Proteomes" id="UP000198539">
    <property type="component" value="Unassembled WGS sequence"/>
</dbReference>
<name>A0A1H3CI43_9RHOB</name>
<dbReference type="AlphaFoldDB" id="A0A1H3CI43"/>
<proteinExistence type="predicted"/>
<dbReference type="RefSeq" id="WP_092891388.1">
    <property type="nucleotide sequence ID" value="NZ_CP061498.1"/>
</dbReference>
<protein>
    <submittedName>
        <fullName evidence="1">Pseudaminic acid biosynthesis-associated methylase</fullName>
    </submittedName>
</protein>
<dbReference type="STRING" id="564137.SAMN04488238_109172"/>
<dbReference type="NCBIfam" id="TIGR03587">
    <property type="entry name" value="Pse_Me-ase"/>
    <property type="match status" value="1"/>
</dbReference>
<keyword evidence="1" id="KW-0489">Methyltransferase</keyword>
<keyword evidence="2" id="KW-1185">Reference proteome</keyword>
<dbReference type="SUPFAM" id="SSF53335">
    <property type="entry name" value="S-adenosyl-L-methionine-dependent methyltransferases"/>
    <property type="match status" value="1"/>
</dbReference>
<evidence type="ECO:0000313" key="2">
    <source>
        <dbReference type="Proteomes" id="UP000198539"/>
    </source>
</evidence>
<organism evidence="1 2">
    <name type="scientific">Roseicitreum antarcticum</name>
    <dbReference type="NCBI Taxonomy" id="564137"/>
    <lineage>
        <taxon>Bacteria</taxon>
        <taxon>Pseudomonadati</taxon>
        <taxon>Pseudomonadota</taxon>
        <taxon>Alphaproteobacteria</taxon>
        <taxon>Rhodobacterales</taxon>
        <taxon>Paracoccaceae</taxon>
        <taxon>Roseicitreum</taxon>
    </lineage>
</organism>
<reference evidence="1 2" key="1">
    <citation type="submission" date="2016-10" db="EMBL/GenBank/DDBJ databases">
        <authorList>
            <person name="de Groot N.N."/>
        </authorList>
    </citation>
    <scope>NUCLEOTIDE SEQUENCE [LARGE SCALE GENOMIC DNA]</scope>
    <source>
        <strain evidence="1 2">CGMCC 1.8894</strain>
    </source>
</reference>
<dbReference type="GO" id="GO:0008168">
    <property type="term" value="F:methyltransferase activity"/>
    <property type="evidence" value="ECO:0007669"/>
    <property type="project" value="UniProtKB-KW"/>
</dbReference>